<dbReference type="PIRSF" id="PIRSF036382">
    <property type="entry name" value="RR_antiterm"/>
    <property type="match status" value="1"/>
</dbReference>
<name>A0ABP5JEG6_9MICC</name>
<dbReference type="PROSITE" id="PS50110">
    <property type="entry name" value="RESPONSE_REGULATORY"/>
    <property type="match status" value="1"/>
</dbReference>
<dbReference type="SMART" id="SM00448">
    <property type="entry name" value="REC"/>
    <property type="match status" value="1"/>
</dbReference>
<dbReference type="Pfam" id="PF00072">
    <property type="entry name" value="Response_reg"/>
    <property type="match status" value="1"/>
</dbReference>
<dbReference type="InterPro" id="IPR011006">
    <property type="entry name" value="CheY-like_superfamily"/>
</dbReference>
<dbReference type="InterPro" id="IPR008327">
    <property type="entry name" value="Sig_transdc_resp-reg_antiterm"/>
</dbReference>
<dbReference type="Gene3D" id="1.10.10.10">
    <property type="entry name" value="Winged helix-like DNA-binding domain superfamily/Winged helix DNA-binding domain"/>
    <property type="match status" value="1"/>
</dbReference>
<comment type="caution">
    <text evidence="4">The sequence shown here is derived from an EMBL/GenBank/DDBJ whole genome shotgun (WGS) entry which is preliminary data.</text>
</comment>
<feature type="domain" description="Response regulatory" evidence="2">
    <location>
        <begin position="19"/>
        <end position="133"/>
    </location>
</feature>
<evidence type="ECO:0000259" key="3">
    <source>
        <dbReference type="PROSITE" id="PS50921"/>
    </source>
</evidence>
<reference evidence="5" key="1">
    <citation type="journal article" date="2019" name="Int. J. Syst. Evol. Microbiol.">
        <title>The Global Catalogue of Microorganisms (GCM) 10K type strain sequencing project: providing services to taxonomists for standard genome sequencing and annotation.</title>
        <authorList>
            <consortium name="The Broad Institute Genomics Platform"/>
            <consortium name="The Broad Institute Genome Sequencing Center for Infectious Disease"/>
            <person name="Wu L."/>
            <person name="Ma J."/>
        </authorList>
    </citation>
    <scope>NUCLEOTIDE SEQUENCE [LARGE SCALE GENOMIC DNA]</scope>
    <source>
        <strain evidence="5">JCM 15914</strain>
    </source>
</reference>
<proteinExistence type="predicted"/>
<dbReference type="InterPro" id="IPR001789">
    <property type="entry name" value="Sig_transdc_resp-reg_receiver"/>
</dbReference>
<organism evidence="4 5">
    <name type="scientific">Kocuria atrinae</name>
    <dbReference type="NCBI Taxonomy" id="592377"/>
    <lineage>
        <taxon>Bacteria</taxon>
        <taxon>Bacillati</taxon>
        <taxon>Actinomycetota</taxon>
        <taxon>Actinomycetes</taxon>
        <taxon>Micrococcales</taxon>
        <taxon>Micrococcaceae</taxon>
        <taxon>Kocuria</taxon>
    </lineage>
</organism>
<feature type="modified residue" description="4-aspartylphosphate" evidence="1">
    <location>
        <position position="69"/>
    </location>
</feature>
<dbReference type="Pfam" id="PF03861">
    <property type="entry name" value="ANTAR"/>
    <property type="match status" value="1"/>
</dbReference>
<dbReference type="SUPFAM" id="SSF52172">
    <property type="entry name" value="CheY-like"/>
    <property type="match status" value="1"/>
</dbReference>
<evidence type="ECO:0000259" key="2">
    <source>
        <dbReference type="PROSITE" id="PS50110"/>
    </source>
</evidence>
<dbReference type="Proteomes" id="UP001500166">
    <property type="component" value="Unassembled WGS sequence"/>
</dbReference>
<accession>A0ABP5JEG6</accession>
<dbReference type="SMART" id="SM01012">
    <property type="entry name" value="ANTAR"/>
    <property type="match status" value="1"/>
</dbReference>
<dbReference type="InterPro" id="IPR005561">
    <property type="entry name" value="ANTAR"/>
</dbReference>
<dbReference type="InterPro" id="IPR036388">
    <property type="entry name" value="WH-like_DNA-bd_sf"/>
</dbReference>
<dbReference type="EMBL" id="BAAAQA010000015">
    <property type="protein sequence ID" value="GAA2116843.1"/>
    <property type="molecule type" value="Genomic_DNA"/>
</dbReference>
<keyword evidence="1" id="KW-0597">Phosphoprotein</keyword>
<evidence type="ECO:0000313" key="5">
    <source>
        <dbReference type="Proteomes" id="UP001500166"/>
    </source>
</evidence>
<dbReference type="InterPro" id="IPR052048">
    <property type="entry name" value="ST_Response_Regulator"/>
</dbReference>
<dbReference type="PROSITE" id="PS50921">
    <property type="entry name" value="ANTAR"/>
    <property type="match status" value="1"/>
</dbReference>
<gene>
    <name evidence="4" type="ORF">GCM10009824_15900</name>
</gene>
<dbReference type="Gene3D" id="3.40.50.2300">
    <property type="match status" value="1"/>
</dbReference>
<feature type="domain" description="ANTAR" evidence="3">
    <location>
        <begin position="139"/>
        <end position="200"/>
    </location>
</feature>
<dbReference type="PANTHER" id="PTHR43228">
    <property type="entry name" value="TWO-COMPONENT RESPONSE REGULATOR"/>
    <property type="match status" value="1"/>
</dbReference>
<dbReference type="RefSeq" id="WP_344224459.1">
    <property type="nucleotide sequence ID" value="NZ_BAAAQA010000015.1"/>
</dbReference>
<sequence>MTESPEASTPAPSSAPAKTVVVAEDEALIRMDIVEMLRDAGYNVVAEAENGQRAVELAREFTPDLVLMDVKMPVMDGITAAEQIAEERIAPVVLLTAFSQRELVERAREAGAMAYVVKPFTVDDVVPAIEIAMSRFEEISALENEVADMKEQFATRKLVERAKSLLQTKMGLSEPEAFRWIQKTSMDRRLSMREVAEAIINQVA</sequence>
<evidence type="ECO:0000256" key="1">
    <source>
        <dbReference type="PROSITE-ProRule" id="PRU00169"/>
    </source>
</evidence>
<keyword evidence="5" id="KW-1185">Reference proteome</keyword>
<dbReference type="PANTHER" id="PTHR43228:SF1">
    <property type="entry name" value="TWO-COMPONENT RESPONSE REGULATOR ARR22"/>
    <property type="match status" value="1"/>
</dbReference>
<evidence type="ECO:0000313" key="4">
    <source>
        <dbReference type="EMBL" id="GAA2116843.1"/>
    </source>
</evidence>
<protein>
    <submittedName>
        <fullName evidence="4">Response regulator</fullName>
    </submittedName>
</protein>